<dbReference type="PROSITE" id="PS50222">
    <property type="entry name" value="EF_HAND_2"/>
    <property type="match status" value="2"/>
</dbReference>
<dbReference type="Proteomes" id="UP000199110">
    <property type="component" value="Unassembled WGS sequence"/>
</dbReference>
<dbReference type="EMBL" id="FORA01000001">
    <property type="protein sequence ID" value="SFI41159.1"/>
    <property type="molecule type" value="Genomic_DNA"/>
</dbReference>
<evidence type="ECO:0000256" key="1">
    <source>
        <dbReference type="SAM" id="SignalP"/>
    </source>
</evidence>
<dbReference type="AlphaFoldDB" id="A0A1I3I003"/>
<evidence type="ECO:0000313" key="4">
    <source>
        <dbReference type="Proteomes" id="UP000199110"/>
    </source>
</evidence>
<feature type="domain" description="EF-hand" evidence="2">
    <location>
        <begin position="87"/>
        <end position="122"/>
    </location>
</feature>
<name>A0A1I3I003_9RHOB</name>
<dbReference type="InterPro" id="IPR018247">
    <property type="entry name" value="EF_Hand_1_Ca_BS"/>
</dbReference>
<dbReference type="Gene3D" id="1.10.238.10">
    <property type="entry name" value="EF-hand"/>
    <property type="match status" value="2"/>
</dbReference>
<proteinExistence type="predicted"/>
<dbReference type="InterPro" id="IPR002048">
    <property type="entry name" value="EF_hand_dom"/>
</dbReference>
<keyword evidence="4" id="KW-1185">Reference proteome</keyword>
<protein>
    <submittedName>
        <fullName evidence="3">EF-hand domain pair</fullName>
    </submittedName>
</protein>
<organism evidence="3 4">
    <name type="scientific">Jannaschia pohangensis</name>
    <dbReference type="NCBI Taxonomy" id="390807"/>
    <lineage>
        <taxon>Bacteria</taxon>
        <taxon>Pseudomonadati</taxon>
        <taxon>Pseudomonadota</taxon>
        <taxon>Alphaproteobacteria</taxon>
        <taxon>Rhodobacterales</taxon>
        <taxon>Roseobacteraceae</taxon>
        <taxon>Jannaschia</taxon>
    </lineage>
</organism>
<feature type="signal peptide" evidence="1">
    <location>
        <begin position="1"/>
        <end position="22"/>
    </location>
</feature>
<keyword evidence="1" id="KW-0732">Signal</keyword>
<sequence length="127" mass="13502">MTIKLTMPAALFAIALAGPALAVAQWDVDADGTLNPEEFVSGFASMATFSKFDVDSSGTLDATEWDSGLTEIGEYGNMDLNGDGVVDEAEYNALLFNRYDTNGSGTIETEEMAQVEADLAEDGMLSR</sequence>
<gene>
    <name evidence="3" type="ORF">SAMN04488095_0762</name>
</gene>
<dbReference type="Pfam" id="PF13202">
    <property type="entry name" value="EF-hand_5"/>
    <property type="match status" value="3"/>
</dbReference>
<evidence type="ECO:0000313" key="3">
    <source>
        <dbReference type="EMBL" id="SFI41159.1"/>
    </source>
</evidence>
<feature type="domain" description="EF-hand" evidence="2">
    <location>
        <begin position="46"/>
        <end position="75"/>
    </location>
</feature>
<reference evidence="3 4" key="1">
    <citation type="submission" date="2016-10" db="EMBL/GenBank/DDBJ databases">
        <authorList>
            <person name="de Groot N.N."/>
        </authorList>
    </citation>
    <scope>NUCLEOTIDE SEQUENCE [LARGE SCALE GENOMIC DNA]</scope>
    <source>
        <strain evidence="3 4">DSM 19073</strain>
    </source>
</reference>
<dbReference type="SUPFAM" id="SSF47473">
    <property type="entry name" value="EF-hand"/>
    <property type="match status" value="1"/>
</dbReference>
<accession>A0A1I3I003</accession>
<evidence type="ECO:0000259" key="2">
    <source>
        <dbReference type="PROSITE" id="PS50222"/>
    </source>
</evidence>
<dbReference type="GO" id="GO:0005509">
    <property type="term" value="F:calcium ion binding"/>
    <property type="evidence" value="ECO:0007669"/>
    <property type="project" value="InterPro"/>
</dbReference>
<dbReference type="InterPro" id="IPR011992">
    <property type="entry name" value="EF-hand-dom_pair"/>
</dbReference>
<dbReference type="PROSITE" id="PS00018">
    <property type="entry name" value="EF_HAND_1"/>
    <property type="match status" value="2"/>
</dbReference>
<dbReference type="RefSeq" id="WP_175484788.1">
    <property type="nucleotide sequence ID" value="NZ_FORA01000001.1"/>
</dbReference>
<feature type="chain" id="PRO_5011475864" evidence="1">
    <location>
        <begin position="23"/>
        <end position="127"/>
    </location>
</feature>